<evidence type="ECO:0000256" key="1">
    <source>
        <dbReference type="SAM" id="SignalP"/>
    </source>
</evidence>
<reference evidence="2 3" key="1">
    <citation type="submission" date="2018-09" db="EMBL/GenBank/DDBJ databases">
        <title>Genomic Encyclopedia of Type Strains, Phase III (KMG-III): the genomes of soil and plant-associated and newly described type strains.</title>
        <authorList>
            <person name="Whitman W."/>
        </authorList>
    </citation>
    <scope>NUCLEOTIDE SEQUENCE [LARGE SCALE GENOMIC DNA]</scope>
    <source>
        <strain evidence="2 3">CECT 7938</strain>
    </source>
</reference>
<sequence>MKKVLLPILTLFTFLFVINREANAQTPYRTALGLGIDLGDGQTLFGPQIKHSFGRNDAVNAQVLFGDNITVVGVDYSYNERIRGTRGLSWYVGVGPQASFIDYGKWHGDWDDDYHWKDGNTHTHFAIRPALGLEFRIPSAPLAMHFDWKPWWNLSHGSNFEASRFSLGFKFVLK</sequence>
<dbReference type="EMBL" id="RAPY01000008">
    <property type="protein sequence ID" value="RKE42528.1"/>
    <property type="molecule type" value="Genomic_DNA"/>
</dbReference>
<dbReference type="Proteomes" id="UP000286246">
    <property type="component" value="Unassembled WGS sequence"/>
</dbReference>
<proteinExistence type="predicted"/>
<dbReference type="OrthoDB" id="978645at2"/>
<evidence type="ECO:0000313" key="3">
    <source>
        <dbReference type="Proteomes" id="UP000286246"/>
    </source>
</evidence>
<evidence type="ECO:0008006" key="4">
    <source>
        <dbReference type="Google" id="ProtNLM"/>
    </source>
</evidence>
<keyword evidence="1" id="KW-0732">Signal</keyword>
<dbReference type="RefSeq" id="WP_120262004.1">
    <property type="nucleotide sequence ID" value="NZ_RAPY01000008.1"/>
</dbReference>
<evidence type="ECO:0000313" key="2">
    <source>
        <dbReference type="EMBL" id="RKE42528.1"/>
    </source>
</evidence>
<gene>
    <name evidence="2" type="ORF">DFQ12_5440</name>
</gene>
<accession>A0A420ADE2</accession>
<keyword evidence="3" id="KW-1185">Reference proteome</keyword>
<comment type="caution">
    <text evidence="2">The sequence shown here is derived from an EMBL/GenBank/DDBJ whole genome shotgun (WGS) entry which is preliminary data.</text>
</comment>
<feature type="chain" id="PRO_5019077309" description="Outer membrane protein with beta-barrel domain" evidence="1">
    <location>
        <begin position="25"/>
        <end position="174"/>
    </location>
</feature>
<feature type="signal peptide" evidence="1">
    <location>
        <begin position="1"/>
        <end position="24"/>
    </location>
</feature>
<organism evidence="2 3">
    <name type="scientific">Sphingobacterium detergens</name>
    <dbReference type="NCBI Taxonomy" id="1145106"/>
    <lineage>
        <taxon>Bacteria</taxon>
        <taxon>Pseudomonadati</taxon>
        <taxon>Bacteroidota</taxon>
        <taxon>Sphingobacteriia</taxon>
        <taxon>Sphingobacteriales</taxon>
        <taxon>Sphingobacteriaceae</taxon>
        <taxon>Sphingobacterium</taxon>
    </lineage>
</organism>
<dbReference type="AlphaFoldDB" id="A0A420ADE2"/>
<name>A0A420ADE2_SPHD1</name>
<protein>
    <recommendedName>
        <fullName evidence="4">Outer membrane protein with beta-barrel domain</fullName>
    </recommendedName>
</protein>